<feature type="compositionally biased region" description="Low complexity" evidence="2">
    <location>
        <begin position="666"/>
        <end position="680"/>
    </location>
</feature>
<dbReference type="PROSITE" id="PS50077">
    <property type="entry name" value="HEAT_REPEAT"/>
    <property type="match status" value="2"/>
</dbReference>
<feature type="region of interest" description="Disordered" evidence="2">
    <location>
        <begin position="637"/>
        <end position="718"/>
    </location>
</feature>
<gene>
    <name evidence="4" type="primary">LOC108628460</name>
</gene>
<dbReference type="InterPro" id="IPR016024">
    <property type="entry name" value="ARM-type_fold"/>
</dbReference>
<dbReference type="GO" id="GO:0005829">
    <property type="term" value="C:cytosol"/>
    <property type="evidence" value="ECO:0007669"/>
    <property type="project" value="TreeGrafter"/>
</dbReference>
<feature type="repeat" description="HEAT" evidence="1">
    <location>
        <begin position="202"/>
        <end position="240"/>
    </location>
</feature>
<accession>A0AAJ7J7D4</accession>
<evidence type="ECO:0000256" key="1">
    <source>
        <dbReference type="PROSITE-ProRule" id="PRU00103"/>
    </source>
</evidence>
<keyword evidence="3" id="KW-1185">Reference proteome</keyword>
<feature type="compositionally biased region" description="Basic and acidic residues" evidence="2">
    <location>
        <begin position="648"/>
        <end position="662"/>
    </location>
</feature>
<dbReference type="GO" id="GO:0008287">
    <property type="term" value="C:protein serine/threonine phosphatase complex"/>
    <property type="evidence" value="ECO:0007669"/>
    <property type="project" value="TreeGrafter"/>
</dbReference>
<dbReference type="RefSeq" id="XP_017885888.1">
    <property type="nucleotide sequence ID" value="XM_018030399.2"/>
</dbReference>
<dbReference type="GeneID" id="108628460"/>
<sequence length="1089" mass="124501">MLQEKGLFKSTSLRKGDEIQKLNFIQTLPNLLVTDTEACITRVIPKVQQSLATASTEFHIAASTTFKTILEQKLVNHNVFSRTFLQSILSSIDKRDPVVCHAWLETLLDVIELLPVEVIRKQILPLTINKGQLSQPITSRIICSKILGKICTRFDSALIQKEVLPMVHSLCQDVNSEVRASICLQLRYVAEGLGAESVKSALLPSLVELASDEESNVRCTSVQTIAYVLPHLQEDTIKTTIVPLFKKICESTQTAQADDNIVCVIAQEYGKIILGLEKVLIPAERSWFLKYYQQLAQMGIISMRKESKPYIPFMSSSPDEDEKYVECRRCCAYNLPAMFIFVSKSSDDTDALLLTFTALASDHYYLVRRTVACGIHEVAKVLGTKSGRIKTEIVKLLKDNSEEVLQGLVPNVALVLDCLAESQTIGADRMDSAVIEIGRALLKCESEIAATHNWRLITQMHSQLEILPKYFPSDFIYSYFVPMAFFRVLHSRPIPVRLSAGTLYLFLLRYNLKPMQRVELRSKLYSEVANNSNCYVRMMFVRLMVEAMDIFSSVYFKEHFFSILLSLAEDPVANIRLKVVSLLPQLKRQVRMPADKKLLNALESTVTHLVNSEKDRDVFALLCKTISEMEEIEVKHEARTSSGGLMKQDVEDARKLEEEKRLSGPTTTKTATNGGATVKKGQWKRQMPETSSKTMPQTTSKDKIGGPSSDPSRASSMPEIPVMLSDDEFLVDAGIRIPVQFSQSMSKIPHLQDPMFGKRRTSFNVNRTRPTSMNFEKTKLKMNSSVEYEDCMKRRTNIEQLNDVRTSIDCEDGLRLVKENQHFKKDPVYIEPLRLRSRFGFVNQERMMEDNIKRRNSLILDKDKKIVQSKCMLDRTKRNSMNFDKGKPKRNFSAEYEDGMKRRTNGADQAKDIRLRSIDYEDGLSLVKENQHFKNKDQTYLSPLMRSMFGYSNQEKPLDDKMKRRNSLIMDKDKPKILLEKYTLDRTKRHSANFNFKTVVTKETKPVLKDQRSLDMTDYTPSERLSRAFRRYSTLDVNHNQGHSKIPLRSFVRRSRTAPATRASSPVSSQMRYGDIGKLCHKFEECHLY</sequence>
<dbReference type="PANTHER" id="PTHR21467">
    <property type="entry name" value="PROTEIN PHOSPHATASE 4 REGULATORY SUBUNIT 4 PPP4R4"/>
    <property type="match status" value="1"/>
</dbReference>
<reference evidence="4" key="1">
    <citation type="submission" date="2025-08" db="UniProtKB">
        <authorList>
            <consortium name="RefSeq"/>
        </authorList>
    </citation>
    <scope>IDENTIFICATION</scope>
    <source>
        <tissue evidence="4">Whole body</tissue>
    </source>
</reference>
<dbReference type="PANTHER" id="PTHR21467:SF0">
    <property type="entry name" value="SERINE_THREONINE-PROTEIN PHOSPHATASE 4 REGULATORY SUBUNIT 4"/>
    <property type="match status" value="1"/>
</dbReference>
<dbReference type="InterPro" id="IPR011989">
    <property type="entry name" value="ARM-like"/>
</dbReference>
<protein>
    <submittedName>
        <fullName evidence="4">Serine/threonine-protein phosphatase 4 regulatory subunit 4-like isoform X2</fullName>
    </submittedName>
</protein>
<dbReference type="InterPro" id="IPR021133">
    <property type="entry name" value="HEAT_type_2"/>
</dbReference>
<evidence type="ECO:0000256" key="2">
    <source>
        <dbReference type="SAM" id="MobiDB-lite"/>
    </source>
</evidence>
<feature type="compositionally biased region" description="Polar residues" evidence="2">
    <location>
        <begin position="688"/>
        <end position="699"/>
    </location>
</feature>
<dbReference type="InterPro" id="IPR039918">
    <property type="entry name" value="PPP4R4"/>
</dbReference>
<organism evidence="3 4">
    <name type="scientific">Ceratina calcarata</name>
    <dbReference type="NCBI Taxonomy" id="156304"/>
    <lineage>
        <taxon>Eukaryota</taxon>
        <taxon>Metazoa</taxon>
        <taxon>Ecdysozoa</taxon>
        <taxon>Arthropoda</taxon>
        <taxon>Hexapoda</taxon>
        <taxon>Insecta</taxon>
        <taxon>Pterygota</taxon>
        <taxon>Neoptera</taxon>
        <taxon>Endopterygota</taxon>
        <taxon>Hymenoptera</taxon>
        <taxon>Apocrita</taxon>
        <taxon>Aculeata</taxon>
        <taxon>Apoidea</taxon>
        <taxon>Anthophila</taxon>
        <taxon>Apidae</taxon>
        <taxon>Ceratina</taxon>
        <taxon>Zadontomerus</taxon>
    </lineage>
</organism>
<dbReference type="GO" id="GO:0019888">
    <property type="term" value="F:protein phosphatase regulator activity"/>
    <property type="evidence" value="ECO:0007669"/>
    <property type="project" value="TreeGrafter"/>
</dbReference>
<feature type="repeat" description="HEAT" evidence="1">
    <location>
        <begin position="163"/>
        <end position="200"/>
    </location>
</feature>
<evidence type="ECO:0000313" key="3">
    <source>
        <dbReference type="Proteomes" id="UP000694925"/>
    </source>
</evidence>
<dbReference type="SUPFAM" id="SSF48371">
    <property type="entry name" value="ARM repeat"/>
    <property type="match status" value="1"/>
</dbReference>
<dbReference type="Gene3D" id="1.25.10.10">
    <property type="entry name" value="Leucine-rich Repeat Variant"/>
    <property type="match status" value="1"/>
</dbReference>
<dbReference type="Proteomes" id="UP000694925">
    <property type="component" value="Unplaced"/>
</dbReference>
<evidence type="ECO:0000313" key="4">
    <source>
        <dbReference type="RefSeq" id="XP_017885888.1"/>
    </source>
</evidence>
<dbReference type="AlphaFoldDB" id="A0AAJ7J7D4"/>
<name>A0AAJ7J7D4_9HYME</name>
<proteinExistence type="predicted"/>